<dbReference type="SMART" id="SM00695">
    <property type="entry name" value="DUSP"/>
    <property type="match status" value="1"/>
</dbReference>
<keyword evidence="6" id="KW-0378">Hydrolase</keyword>
<dbReference type="OMA" id="PCHAQQS"/>
<evidence type="ECO:0000256" key="5">
    <source>
        <dbReference type="ARBA" id="ARBA00022786"/>
    </source>
</evidence>
<dbReference type="RefSeq" id="XP_003033369.1">
    <property type="nucleotide sequence ID" value="XM_003033323.1"/>
</dbReference>
<dbReference type="EMBL" id="GL377305">
    <property type="protein sequence ID" value="EFI98466.1"/>
    <property type="molecule type" value="Genomic_DNA"/>
</dbReference>
<feature type="region of interest" description="Disordered" evidence="8">
    <location>
        <begin position="245"/>
        <end position="274"/>
    </location>
</feature>
<dbReference type="InterPro" id="IPR050185">
    <property type="entry name" value="Ub_carboxyl-term_hydrolase"/>
</dbReference>
<feature type="compositionally biased region" description="Low complexity" evidence="8">
    <location>
        <begin position="1107"/>
        <end position="1129"/>
    </location>
</feature>
<sequence length="1137" mass="127680">MQKPMAAGDEYYLIDASWYQRWRRAVTGEVDKAGPVEEKDLAPVSAQSLVDSATGKLRPGLVEHEDVEYLTPAAYAQFVQWYGQPDATPPTRRVILRGERGETSLELYPPSITVSSMSKLRSVNARPPHELSVSSTTTLRDLREAALRRVSQADPTTTTYRVWRLDSVPAGKKVCVEFSAHDVSSYDGKLVEASDRTVEEEGLEDAKLVVELQEYDSWLVPEEKNESEGMFSQGGFFDRYSAQSSSSSSLMKPKTTLGPFTRASTSSKPAREPGTTGLTNLGNTCFMNSALQCLAHQEELTEYFLSGVFKQELNPDNPLGMHGAIAEAFGDLLQHIWARSSASSYSPRDFKMQLQRFAPQFSGYQQHDSQELVAFLLDGLHEDLNRVLKKPYVEKPDWEGGGDLELAQLAKKSWDGYMLRNDSVIVDLFQGQYQSTLVCPECQKVSITFDPFMYLTLPLPIQSKWKHTIIYVPYDSDKPHLRVPMEISSNSSFRDVRTIIGRWMDVPPDNLLTMELFNHKFYKSLDDHTPVTDMSTGDIVVCFELPCKGPQARGYKYEEGDPFILPLILNCPDGRSRTEFGYPMPIAIKPEDARSMETIYAAIVDRLARWTKNRRDLYSWELGMSGEGGFEEVPLKLKGGPDKVTEITATEGEVVVHEEQIDDEETDIADEKKMIVDDQYHPLATPVKTGVKKDIFSITYAPKQKSFGTAWISASSFLPLQSRADDGEEVLLHPEDTLHVDFDMNMKEYYFGEGCVTWEEMQDFSHPEIDAAREESRKPRGPITLQDCLDEFTKEEQLGEDDLWYCPQCKKHQQATKRFDLWKTPDILVVHLKRFSNSRALRDKIDAFVDFPIEGLDLAGMAGERKVANRLKEEGVDASELNLGNAEEPLLYDLFAVDEHMGGLGGGHYRAYALNHETKKWYHFDDSFVTEAEAKDSVNSNAYLLFYRRRSDQPLGGKTHTKIEEARLQSQSSEQLDDDTMNVDTQLPTPPEEDSPFFEQDSNVTLSQVNHSKWRAIPSPAYSDPPPLLDDPPEFGSHTLDPVLTGPHFQFPNPENVGGPISPSSSTGVEHDSDGANAGDLEDDSDLWRQEKWSDTSQLNRANSPEASISMADSPASSSNSDNPFADANRQGGGLEL</sequence>
<evidence type="ECO:0000256" key="1">
    <source>
        <dbReference type="ARBA" id="ARBA00000707"/>
    </source>
</evidence>
<dbReference type="KEGG" id="scm:SCHCO_02495906"/>
<keyword evidence="4" id="KW-0645">Protease</keyword>
<dbReference type="PROSITE" id="PS00972">
    <property type="entry name" value="USP_1"/>
    <property type="match status" value="1"/>
</dbReference>
<name>D8Q187_SCHCM</name>
<evidence type="ECO:0000256" key="3">
    <source>
        <dbReference type="ARBA" id="ARBA00012759"/>
    </source>
</evidence>
<dbReference type="EC" id="3.4.19.12" evidence="3"/>
<dbReference type="CDD" id="cd02674">
    <property type="entry name" value="Peptidase_C19R"/>
    <property type="match status" value="1"/>
</dbReference>
<dbReference type="OrthoDB" id="292964at2759"/>
<feature type="domain" description="DUSP" evidence="10">
    <location>
        <begin position="1"/>
        <end position="96"/>
    </location>
</feature>
<keyword evidence="12" id="KW-1185">Reference proteome</keyword>
<evidence type="ECO:0000259" key="10">
    <source>
        <dbReference type="PROSITE" id="PS51283"/>
    </source>
</evidence>
<dbReference type="InterPro" id="IPR018200">
    <property type="entry name" value="USP_CS"/>
</dbReference>
<dbReference type="GO" id="GO:0016579">
    <property type="term" value="P:protein deubiquitination"/>
    <property type="evidence" value="ECO:0007669"/>
    <property type="project" value="InterPro"/>
</dbReference>
<dbReference type="Pfam" id="PF00443">
    <property type="entry name" value="UCH"/>
    <property type="match status" value="1"/>
</dbReference>
<dbReference type="GO" id="GO:0004843">
    <property type="term" value="F:cysteine-type deubiquitinase activity"/>
    <property type="evidence" value="ECO:0007669"/>
    <property type="project" value="UniProtKB-EC"/>
</dbReference>
<dbReference type="GO" id="GO:0006508">
    <property type="term" value="P:proteolysis"/>
    <property type="evidence" value="ECO:0007669"/>
    <property type="project" value="UniProtKB-KW"/>
</dbReference>
<dbReference type="PROSITE" id="PS51283">
    <property type="entry name" value="DUSP"/>
    <property type="match status" value="1"/>
</dbReference>
<dbReference type="PROSITE" id="PS00973">
    <property type="entry name" value="USP_2"/>
    <property type="match status" value="1"/>
</dbReference>
<dbReference type="SUPFAM" id="SSF143791">
    <property type="entry name" value="DUSP-like"/>
    <property type="match status" value="1"/>
</dbReference>
<dbReference type="PANTHER" id="PTHR21646">
    <property type="entry name" value="UBIQUITIN CARBOXYL-TERMINAL HYDROLASE"/>
    <property type="match status" value="1"/>
</dbReference>
<keyword evidence="7" id="KW-0788">Thiol protease</keyword>
<dbReference type="PANTHER" id="PTHR21646:SF24">
    <property type="entry name" value="UBIQUITIN CARBOXYL-TERMINAL HYDROLASE"/>
    <property type="match status" value="1"/>
</dbReference>
<gene>
    <name evidence="11" type="ORF">SCHCODRAFT_76094</name>
</gene>
<dbReference type="STRING" id="578458.D8Q187"/>
<evidence type="ECO:0000256" key="6">
    <source>
        <dbReference type="ARBA" id="ARBA00022801"/>
    </source>
</evidence>
<dbReference type="HOGENOM" id="CLU_001060_7_1_1"/>
<accession>D8Q187</accession>
<dbReference type="GeneID" id="9595821"/>
<proteinExistence type="inferred from homology"/>
<evidence type="ECO:0000256" key="7">
    <source>
        <dbReference type="ARBA" id="ARBA00022807"/>
    </source>
</evidence>
<dbReference type="Gene3D" id="3.30.2230.10">
    <property type="entry name" value="DUSP-like"/>
    <property type="match status" value="1"/>
</dbReference>
<dbReference type="InterPro" id="IPR028889">
    <property type="entry name" value="USP"/>
</dbReference>
<feature type="compositionally biased region" description="Polar residues" evidence="8">
    <location>
        <begin position="1095"/>
        <end position="1106"/>
    </location>
</feature>
<dbReference type="InterPro" id="IPR006615">
    <property type="entry name" value="Pept_C19_DUSP"/>
</dbReference>
<dbReference type="InParanoid" id="D8Q187"/>
<dbReference type="FunCoup" id="D8Q187">
    <property type="interactions" value="447"/>
</dbReference>
<evidence type="ECO:0000256" key="8">
    <source>
        <dbReference type="SAM" id="MobiDB-lite"/>
    </source>
</evidence>
<organism evidence="12">
    <name type="scientific">Schizophyllum commune (strain H4-8 / FGSC 9210)</name>
    <name type="common">Split gill fungus</name>
    <dbReference type="NCBI Taxonomy" id="578458"/>
    <lineage>
        <taxon>Eukaryota</taxon>
        <taxon>Fungi</taxon>
        <taxon>Dikarya</taxon>
        <taxon>Basidiomycota</taxon>
        <taxon>Agaricomycotina</taxon>
        <taxon>Agaricomycetes</taxon>
        <taxon>Agaricomycetidae</taxon>
        <taxon>Agaricales</taxon>
        <taxon>Schizophyllaceae</taxon>
        <taxon>Schizophyllum</taxon>
    </lineage>
</organism>
<keyword evidence="5" id="KW-0833">Ubl conjugation pathway</keyword>
<feature type="domain" description="USP" evidence="9">
    <location>
        <begin position="276"/>
        <end position="950"/>
    </location>
</feature>
<comment type="catalytic activity">
    <reaction evidence="1">
        <text>Thiol-dependent hydrolysis of ester, thioester, amide, peptide and isopeptide bonds formed by the C-terminal Gly of ubiquitin (a 76-residue protein attached to proteins as an intracellular targeting signal).</text>
        <dbReference type="EC" id="3.4.19.12"/>
    </reaction>
</comment>
<evidence type="ECO:0000256" key="4">
    <source>
        <dbReference type="ARBA" id="ARBA00022670"/>
    </source>
</evidence>
<reference evidence="11 12" key="1">
    <citation type="journal article" date="2010" name="Nat. Biotechnol.">
        <title>Genome sequence of the model mushroom Schizophyllum commune.</title>
        <authorList>
            <person name="Ohm R.A."/>
            <person name="de Jong J.F."/>
            <person name="Lugones L.G."/>
            <person name="Aerts A."/>
            <person name="Kothe E."/>
            <person name="Stajich J.E."/>
            <person name="de Vries R.P."/>
            <person name="Record E."/>
            <person name="Levasseur A."/>
            <person name="Baker S.E."/>
            <person name="Bartholomew K.A."/>
            <person name="Coutinho P.M."/>
            <person name="Erdmann S."/>
            <person name="Fowler T.J."/>
            <person name="Gathman A.C."/>
            <person name="Lombard V."/>
            <person name="Henrissat B."/>
            <person name="Knabe N."/>
            <person name="Kuees U."/>
            <person name="Lilly W.W."/>
            <person name="Lindquist E."/>
            <person name="Lucas S."/>
            <person name="Magnuson J.K."/>
            <person name="Piumi F."/>
            <person name="Raudaskoski M."/>
            <person name="Salamov A."/>
            <person name="Schmutz J."/>
            <person name="Schwarze F.W.M.R."/>
            <person name="vanKuyk P.A."/>
            <person name="Horton J.S."/>
            <person name="Grigoriev I.V."/>
            <person name="Woesten H.A.B."/>
        </authorList>
    </citation>
    <scope>NUCLEOTIDE SEQUENCE [LARGE SCALE GENOMIC DNA]</scope>
    <source>
        <strain evidence="12">H4-8 / FGSC 9210</strain>
    </source>
</reference>
<dbReference type="InterPro" id="IPR038765">
    <property type="entry name" value="Papain-like_cys_pep_sf"/>
</dbReference>
<dbReference type="SUPFAM" id="SSF54001">
    <property type="entry name" value="Cysteine proteinases"/>
    <property type="match status" value="1"/>
</dbReference>
<protein>
    <recommendedName>
        <fullName evidence="3">ubiquitinyl hydrolase 1</fullName>
        <ecNumber evidence="3">3.4.19.12</ecNumber>
    </recommendedName>
</protein>
<feature type="region of interest" description="Disordered" evidence="8">
    <location>
        <begin position="1017"/>
        <end position="1137"/>
    </location>
</feature>
<feature type="region of interest" description="Disordered" evidence="8">
    <location>
        <begin position="967"/>
        <end position="998"/>
    </location>
</feature>
<evidence type="ECO:0000313" key="12">
    <source>
        <dbReference type="Proteomes" id="UP000007431"/>
    </source>
</evidence>
<dbReference type="Proteomes" id="UP000007431">
    <property type="component" value="Unassembled WGS sequence"/>
</dbReference>
<dbReference type="InterPro" id="IPR001394">
    <property type="entry name" value="Peptidase_C19_UCH"/>
</dbReference>
<comment type="similarity">
    <text evidence="2">Belongs to the peptidase C19 family.</text>
</comment>
<dbReference type="VEuPathDB" id="FungiDB:SCHCODRAFT_02495906"/>
<evidence type="ECO:0000256" key="2">
    <source>
        <dbReference type="ARBA" id="ARBA00009085"/>
    </source>
</evidence>
<dbReference type="InterPro" id="IPR035927">
    <property type="entry name" value="DUSP-like_sf"/>
</dbReference>
<dbReference type="AlphaFoldDB" id="D8Q187"/>
<dbReference type="PROSITE" id="PS50235">
    <property type="entry name" value="USP_3"/>
    <property type="match status" value="1"/>
</dbReference>
<dbReference type="Pfam" id="PF06337">
    <property type="entry name" value="DUSP"/>
    <property type="match status" value="1"/>
</dbReference>
<dbReference type="eggNOG" id="KOG1870">
    <property type="taxonomic scope" value="Eukaryota"/>
</dbReference>
<evidence type="ECO:0000313" key="11">
    <source>
        <dbReference type="EMBL" id="EFI98466.1"/>
    </source>
</evidence>
<dbReference type="Gene3D" id="3.90.70.10">
    <property type="entry name" value="Cysteine proteinases"/>
    <property type="match status" value="2"/>
</dbReference>
<evidence type="ECO:0000259" key="9">
    <source>
        <dbReference type="PROSITE" id="PS50235"/>
    </source>
</evidence>